<sequence>MRVIFSVLALGVLAACTPAIPDSGAGSGFDSFGSNEPSTPEAGETINGDLLVPPAVVSSEVPIAPPPQSSTTALAPVATVASSIPASDQPAPAVIPLSGTDNADDIARETAAALQAANANSGVAPLQASPSNPAPQIVSNAGISDENDFAAVSSRQTIQSDADRIAQNRSQYTIVQPTALPSRTNTGQPNIVKYALATSNPKGTRVYTRAGINMAARNHRNCAGYASPDQAQMDFLAKGGPQRDRMALDPDGDGYACSWDPAPFRTVATN</sequence>
<feature type="signal peptide" evidence="2">
    <location>
        <begin position="1"/>
        <end position="21"/>
    </location>
</feature>
<dbReference type="PROSITE" id="PS51257">
    <property type="entry name" value="PROKAR_LIPOPROTEIN"/>
    <property type="match status" value="1"/>
</dbReference>
<keyword evidence="2" id="KW-0732">Signal</keyword>
<dbReference type="Proteomes" id="UP001623232">
    <property type="component" value="Chromosome"/>
</dbReference>
<evidence type="ECO:0008006" key="5">
    <source>
        <dbReference type="Google" id="ProtNLM"/>
    </source>
</evidence>
<evidence type="ECO:0000256" key="2">
    <source>
        <dbReference type="SAM" id="SignalP"/>
    </source>
</evidence>
<name>A0ABZ2XWA5_9RHOB</name>
<dbReference type="EMBL" id="CP123584">
    <property type="protein sequence ID" value="WZK90252.1"/>
    <property type="molecule type" value="Genomic_DNA"/>
</dbReference>
<organism evidence="3 4">
    <name type="scientific">Aliisedimentitalea scapharcae</name>
    <dbReference type="NCBI Taxonomy" id="1524259"/>
    <lineage>
        <taxon>Bacteria</taxon>
        <taxon>Pseudomonadati</taxon>
        <taxon>Pseudomonadota</taxon>
        <taxon>Alphaproteobacteria</taxon>
        <taxon>Rhodobacterales</taxon>
        <taxon>Roseobacteraceae</taxon>
        <taxon>Aliisedimentitalea</taxon>
    </lineage>
</organism>
<reference evidence="3 4" key="1">
    <citation type="submission" date="2023-04" db="EMBL/GenBank/DDBJ databases">
        <title>Complete genome sequence of Alisedimentitalea scapharcae.</title>
        <authorList>
            <person name="Rong J.-C."/>
            <person name="Yi M.-L."/>
            <person name="Zhao Q."/>
        </authorList>
    </citation>
    <scope>NUCLEOTIDE SEQUENCE [LARGE SCALE GENOMIC DNA]</scope>
    <source>
        <strain evidence="3 4">KCTC 42119</strain>
    </source>
</reference>
<dbReference type="RefSeq" id="WP_406648831.1">
    <property type="nucleotide sequence ID" value="NZ_CP123584.1"/>
</dbReference>
<evidence type="ECO:0000313" key="3">
    <source>
        <dbReference type="EMBL" id="WZK90252.1"/>
    </source>
</evidence>
<keyword evidence="4" id="KW-1185">Reference proteome</keyword>
<protein>
    <recommendedName>
        <fullName evidence="5">Excalibur calcium-binding domain-containing protein</fullName>
    </recommendedName>
</protein>
<gene>
    <name evidence="3" type="ORF">QEZ52_06825</name>
</gene>
<feature type="chain" id="PRO_5045663952" description="Excalibur calcium-binding domain-containing protein" evidence="2">
    <location>
        <begin position="22"/>
        <end position="270"/>
    </location>
</feature>
<evidence type="ECO:0000313" key="4">
    <source>
        <dbReference type="Proteomes" id="UP001623232"/>
    </source>
</evidence>
<evidence type="ECO:0000256" key="1">
    <source>
        <dbReference type="SAM" id="MobiDB-lite"/>
    </source>
</evidence>
<accession>A0ABZ2XWA5</accession>
<feature type="region of interest" description="Disordered" evidence="1">
    <location>
        <begin position="27"/>
        <end position="47"/>
    </location>
</feature>
<proteinExistence type="predicted"/>